<dbReference type="AlphaFoldDB" id="A0A6L5X2Q7"/>
<evidence type="ECO:0000256" key="9">
    <source>
        <dbReference type="ARBA" id="ARBA00023136"/>
    </source>
</evidence>
<evidence type="ECO:0000256" key="3">
    <source>
        <dbReference type="ARBA" id="ARBA00022448"/>
    </source>
</evidence>
<keyword evidence="4 10" id="KW-1003">Cell membrane</keyword>
<dbReference type="NCBIfam" id="TIGR00810">
    <property type="entry name" value="secG"/>
    <property type="match status" value="1"/>
</dbReference>
<proteinExistence type="inferred from homology"/>
<protein>
    <recommendedName>
        <fullName evidence="10">Protein-export membrane protein SecG</fullName>
    </recommendedName>
</protein>
<dbReference type="EMBL" id="VULZ01000002">
    <property type="protein sequence ID" value="MSS13905.1"/>
    <property type="molecule type" value="Genomic_DNA"/>
</dbReference>
<feature type="region of interest" description="Disordered" evidence="11">
    <location>
        <begin position="83"/>
        <end position="141"/>
    </location>
</feature>
<keyword evidence="8 10" id="KW-0811">Translocation</keyword>
<evidence type="ECO:0000256" key="10">
    <source>
        <dbReference type="RuleBase" id="RU365087"/>
    </source>
</evidence>
<comment type="subcellular location">
    <subcellularLocation>
        <location evidence="1 10">Cell membrane</location>
        <topology evidence="1 10">Multi-pass membrane protein</topology>
    </subcellularLocation>
</comment>
<dbReference type="GO" id="GO:0043952">
    <property type="term" value="P:protein transport by the Sec complex"/>
    <property type="evidence" value="ECO:0007669"/>
    <property type="project" value="TreeGrafter"/>
</dbReference>
<accession>A0A6L5X2Q7</accession>
<evidence type="ECO:0000256" key="8">
    <source>
        <dbReference type="ARBA" id="ARBA00023010"/>
    </source>
</evidence>
<keyword evidence="5 10" id="KW-0812">Transmembrane</keyword>
<keyword evidence="13" id="KW-1185">Reference proteome</keyword>
<dbReference type="GO" id="GO:0009306">
    <property type="term" value="P:protein secretion"/>
    <property type="evidence" value="ECO:0007669"/>
    <property type="project" value="UniProtKB-UniRule"/>
</dbReference>
<dbReference type="InterPro" id="IPR004692">
    <property type="entry name" value="SecG"/>
</dbReference>
<feature type="compositionally biased region" description="Low complexity" evidence="11">
    <location>
        <begin position="83"/>
        <end position="111"/>
    </location>
</feature>
<comment type="similarity">
    <text evidence="2 10">Belongs to the SecG family.</text>
</comment>
<comment type="function">
    <text evidence="10">Involved in protein export. Participates in an early event of protein translocation.</text>
</comment>
<feature type="transmembrane region" description="Helical" evidence="10">
    <location>
        <begin position="59"/>
        <end position="77"/>
    </location>
</feature>
<gene>
    <name evidence="12" type="primary">secG</name>
    <name evidence="12" type="ORF">FYJ35_02415</name>
</gene>
<evidence type="ECO:0000256" key="5">
    <source>
        <dbReference type="ARBA" id="ARBA00022692"/>
    </source>
</evidence>
<organism evidence="12 13">
    <name type="scientific">Porcincola intestinalis</name>
    <dbReference type="NCBI Taxonomy" id="2606632"/>
    <lineage>
        <taxon>Bacteria</taxon>
        <taxon>Bacillati</taxon>
        <taxon>Bacillota</taxon>
        <taxon>Clostridia</taxon>
        <taxon>Lachnospirales</taxon>
        <taxon>Lachnospiraceae</taxon>
        <taxon>Porcincola</taxon>
    </lineage>
</organism>
<keyword evidence="3 10" id="KW-0813">Transport</keyword>
<reference evidence="12 13" key="1">
    <citation type="submission" date="2019-08" db="EMBL/GenBank/DDBJ databases">
        <title>In-depth cultivation of the pig gut microbiome towards novel bacterial diversity and tailored functional studies.</title>
        <authorList>
            <person name="Wylensek D."/>
            <person name="Hitch T.C.A."/>
            <person name="Clavel T."/>
        </authorList>
    </citation>
    <scope>NUCLEOTIDE SEQUENCE [LARGE SCALE GENOMIC DNA]</scope>
    <source>
        <strain evidence="12 13">Oil+RF-744-WCA-WT-11</strain>
    </source>
</reference>
<keyword evidence="6 10" id="KW-0653">Protein transport</keyword>
<evidence type="ECO:0000313" key="12">
    <source>
        <dbReference type="EMBL" id="MSS13905.1"/>
    </source>
</evidence>
<evidence type="ECO:0000256" key="2">
    <source>
        <dbReference type="ARBA" id="ARBA00008445"/>
    </source>
</evidence>
<dbReference type="GO" id="GO:0065002">
    <property type="term" value="P:intracellular protein transmembrane transport"/>
    <property type="evidence" value="ECO:0007669"/>
    <property type="project" value="TreeGrafter"/>
</dbReference>
<feature type="transmembrane region" description="Helical" evidence="10">
    <location>
        <begin position="6"/>
        <end position="25"/>
    </location>
</feature>
<name>A0A6L5X2Q7_9FIRM</name>
<dbReference type="Proteomes" id="UP000481852">
    <property type="component" value="Unassembled WGS sequence"/>
</dbReference>
<dbReference type="PRINTS" id="PR01651">
    <property type="entry name" value="SECGEXPORT"/>
</dbReference>
<comment type="caution">
    <text evidence="12">The sequence shown here is derived from an EMBL/GenBank/DDBJ whole genome shotgun (WGS) entry which is preliminary data.</text>
</comment>
<evidence type="ECO:0000256" key="6">
    <source>
        <dbReference type="ARBA" id="ARBA00022927"/>
    </source>
</evidence>
<evidence type="ECO:0000256" key="4">
    <source>
        <dbReference type="ARBA" id="ARBA00022475"/>
    </source>
</evidence>
<evidence type="ECO:0000256" key="7">
    <source>
        <dbReference type="ARBA" id="ARBA00022989"/>
    </source>
</evidence>
<dbReference type="PANTHER" id="PTHR34182">
    <property type="entry name" value="PROTEIN-EXPORT MEMBRANE PROTEIN SECG"/>
    <property type="match status" value="1"/>
</dbReference>
<evidence type="ECO:0000256" key="11">
    <source>
        <dbReference type="SAM" id="MobiDB-lite"/>
    </source>
</evidence>
<evidence type="ECO:0000256" key="1">
    <source>
        <dbReference type="ARBA" id="ARBA00004651"/>
    </source>
</evidence>
<dbReference type="PANTHER" id="PTHR34182:SF1">
    <property type="entry name" value="PROTEIN-EXPORT MEMBRANE PROTEIN SECG"/>
    <property type="match status" value="1"/>
</dbReference>
<evidence type="ECO:0000313" key="13">
    <source>
        <dbReference type="Proteomes" id="UP000481852"/>
    </source>
</evidence>
<sequence>MAIMKVFVTIIFILISVALTAIILMQEGKDAGLGTIGGIGETYWAKNKSRSVEGNMVRFTKLLAAIFLVLAVLLNMMPDKNTTAATTTAQTEAAVSSTESETAAVSSTEAEAGAEKSGTEAETAVQKETLLANTEQGTEAN</sequence>
<dbReference type="GO" id="GO:0005886">
    <property type="term" value="C:plasma membrane"/>
    <property type="evidence" value="ECO:0007669"/>
    <property type="project" value="UniProtKB-SubCell"/>
</dbReference>
<feature type="compositionally biased region" description="Polar residues" evidence="11">
    <location>
        <begin position="131"/>
        <end position="141"/>
    </location>
</feature>
<dbReference type="GO" id="GO:0015450">
    <property type="term" value="F:protein-transporting ATPase activity"/>
    <property type="evidence" value="ECO:0007669"/>
    <property type="project" value="UniProtKB-UniRule"/>
</dbReference>
<keyword evidence="7 10" id="KW-1133">Transmembrane helix</keyword>
<keyword evidence="9 10" id="KW-0472">Membrane</keyword>
<dbReference type="Pfam" id="PF03840">
    <property type="entry name" value="SecG"/>
    <property type="match status" value="1"/>
</dbReference>